<feature type="coiled-coil region" evidence="1">
    <location>
        <begin position="104"/>
        <end position="168"/>
    </location>
</feature>
<keyword evidence="1" id="KW-0175">Coiled coil</keyword>
<sequence length="373" mass="42461">MAWSYRKRIKIIPGVHLNFSKRGISTSIGVKGMSVNLSSSGTRLNTNFLGFSNSYRLSGSSSSRTSLQSYPDPQPFYTELSDNIFSADIHEITSQNMAGIKESILMAQQQKAELKTDLKKIKKALTFTKTKKVASYIFIYGLVNKNIVQQINEDIKAQKEALKETKIIIDNSAVNIDIQFDDPSERKYEQLQHSFKNLTTAHKIWDITGAHFQDRVAARSSASTLVNRKDARIGFKSLPIITSNYEALYFQNVNGADLYFYPTFILMYKNDQNFAIIGFDELNFTFSSVSFTETSSVPRDSKVIRKTWAKVNKNGTPDKRFKSNYQIPVVQYGRLRFSSGTGINEEYQISNFEFAQDFANSFKEYKSLCKELT</sequence>
<evidence type="ECO:0000256" key="1">
    <source>
        <dbReference type="SAM" id="Coils"/>
    </source>
</evidence>
<feature type="domain" description="DUF4236" evidence="2">
    <location>
        <begin position="3"/>
        <end position="52"/>
    </location>
</feature>
<dbReference type="Pfam" id="PF14020">
    <property type="entry name" value="DUF4236"/>
    <property type="match status" value="1"/>
</dbReference>
<keyword evidence="4" id="KW-1185">Reference proteome</keyword>
<gene>
    <name evidence="3" type="ORF">EG343_21420</name>
</gene>
<name>A0AAD1DSI8_CHRNA</name>
<accession>A0AAD1DSI8</accession>
<organism evidence="3 4">
    <name type="scientific">Chryseobacterium nakagawai</name>
    <dbReference type="NCBI Taxonomy" id="1241982"/>
    <lineage>
        <taxon>Bacteria</taxon>
        <taxon>Pseudomonadati</taxon>
        <taxon>Bacteroidota</taxon>
        <taxon>Flavobacteriia</taxon>
        <taxon>Flavobacteriales</taxon>
        <taxon>Weeksellaceae</taxon>
        <taxon>Chryseobacterium group</taxon>
        <taxon>Chryseobacterium</taxon>
    </lineage>
</organism>
<dbReference type="InterPro" id="IPR025330">
    <property type="entry name" value="DUF4236"/>
</dbReference>
<dbReference type="RefSeq" id="WP_123859666.1">
    <property type="nucleotide sequence ID" value="NZ_CP033923.1"/>
</dbReference>
<proteinExistence type="predicted"/>
<evidence type="ECO:0000313" key="3">
    <source>
        <dbReference type="EMBL" id="AZA92973.1"/>
    </source>
</evidence>
<dbReference type="AlphaFoldDB" id="A0AAD1DSI8"/>
<evidence type="ECO:0000313" key="4">
    <source>
        <dbReference type="Proteomes" id="UP000278288"/>
    </source>
</evidence>
<reference evidence="3 4" key="1">
    <citation type="submission" date="2018-11" db="EMBL/GenBank/DDBJ databases">
        <title>Proposal to divide the Flavobacteriaceae and reorganize its genera based on Amino Acid Identity values calculated from whole genome sequences.</title>
        <authorList>
            <person name="Nicholson A.C."/>
            <person name="Gulvik C.A."/>
            <person name="Whitney A.M."/>
            <person name="Humrighouse B.W."/>
            <person name="Bell M."/>
            <person name="Holmes B."/>
            <person name="Steigerwalt A.G."/>
            <person name="Villarma A."/>
            <person name="Sheth M."/>
            <person name="Batra D."/>
            <person name="Pryor J."/>
            <person name="Bernardet J.-F."/>
            <person name="Hugo C."/>
            <person name="Kampfer P."/>
            <person name="Newman J."/>
            <person name="McQuiston J.R."/>
        </authorList>
    </citation>
    <scope>NUCLEOTIDE SEQUENCE [LARGE SCALE GENOMIC DNA]</scope>
    <source>
        <strain evidence="3 4">G0041</strain>
    </source>
</reference>
<evidence type="ECO:0000259" key="2">
    <source>
        <dbReference type="Pfam" id="PF14020"/>
    </source>
</evidence>
<protein>
    <submittedName>
        <fullName evidence="3">DUF4236 domain-containing protein</fullName>
    </submittedName>
</protein>
<dbReference type="EMBL" id="CP033923">
    <property type="protein sequence ID" value="AZA92973.1"/>
    <property type="molecule type" value="Genomic_DNA"/>
</dbReference>
<dbReference type="KEGG" id="cnk:EG343_21420"/>
<dbReference type="Proteomes" id="UP000278288">
    <property type="component" value="Chromosome"/>
</dbReference>